<keyword evidence="3" id="KW-1185">Reference proteome</keyword>
<evidence type="ECO:0000313" key="3">
    <source>
        <dbReference type="Proteomes" id="UP000816034"/>
    </source>
</evidence>
<comment type="caution">
    <text evidence="2">The sequence shown here is derived from an EMBL/GenBank/DDBJ whole genome shotgun (WGS) entry which is preliminary data.</text>
</comment>
<dbReference type="EMBL" id="PYSW02000024">
    <property type="protein sequence ID" value="KAG2382423.1"/>
    <property type="molecule type" value="Genomic_DNA"/>
</dbReference>
<dbReference type="InterPro" id="IPR036465">
    <property type="entry name" value="vWFA_dom_sf"/>
</dbReference>
<dbReference type="Gene3D" id="3.40.50.410">
    <property type="entry name" value="von Willebrand factor, type A domain"/>
    <property type="match status" value="1"/>
</dbReference>
<accession>A0AA88GQQ4</accession>
<gene>
    <name evidence="2" type="ORF">C9374_005625</name>
</gene>
<dbReference type="InterPro" id="IPR002035">
    <property type="entry name" value="VWF_A"/>
</dbReference>
<dbReference type="GeneID" id="68098080"/>
<protein>
    <recommendedName>
        <fullName evidence="1">VWFA domain-containing protein</fullName>
    </recommendedName>
</protein>
<dbReference type="PROSITE" id="PS50234">
    <property type="entry name" value="VWFA"/>
    <property type="match status" value="1"/>
</dbReference>
<evidence type="ECO:0000259" key="1">
    <source>
        <dbReference type="PROSITE" id="PS50234"/>
    </source>
</evidence>
<dbReference type="Pfam" id="PF13519">
    <property type="entry name" value="VWA_2"/>
    <property type="match status" value="1"/>
</dbReference>
<dbReference type="SMART" id="SM00327">
    <property type="entry name" value="VWA"/>
    <property type="match status" value="1"/>
</dbReference>
<sequence length="765" mass="86149">MLENNTARDRSHPVEVHLGRVDDQCSSLILSLSNISSQLPKHQSKSLIICLDNSGSMAGSGISQAKQAIQTLLEQVHGYNEQVILITFNSTATVLDLSGKSLIQQVECVQKIEATGGTSFSSAFQAMTQLHTLGQEVAIVFFTDGQDCESVEKREQDVKNLTCRLRTETNAFEFHTIGFTREHDVQLLTNITQLGSSQGSFQYAESSSIIASCVENLIGLVRSRSLSGVLKVVHSEEHEKIILSEKVSLEETENDGIKITCFLKNDLVFHEPSLKFFLEISGLEERIEIQIPSTHSVLSQSELISLQIKYIEKKLLDYAVEISSKTFDKSQLSVIHQEGQQLEERLLEITQEIQRIKDRILRKSLFTLRESIHNSLTNFNQVLADAMVGHLSNDKIATLNSLAYRSITKRSLQKKLDQRAQANVALFEKSEQFVKEYVNSLNFTQLRQEFESEADQLGSCFITCSNWIDLLEQQDCLCLTLNVARTQACVMDPSRVQILSIGTSLMSAEAFLDSVLFSLGNTENHAQVHGGFKDVELKKQNQEGQMTASIVTGTAREAITGVLPLYINETHWKVAKEKMKSIMGFVATLDVMGYSFQQIKTIPFLVLSKLLAAPEEERQSEFYKFQFKLVLDTCLKIYDECSENSNEEGIKMNDEVVSLVKNYNSNPLTRTVDVIPSNVVLLSQLYCAIKKGHFDMNSIDHDLFFKNVAEETLRRSGIPNIDSISESQLLQLLNVNIDTVVHNYIHTYKKEHAPKKDNRVMPFPY</sequence>
<proteinExistence type="predicted"/>
<dbReference type="Proteomes" id="UP000816034">
    <property type="component" value="Unassembled WGS sequence"/>
</dbReference>
<name>A0AA88GQQ4_NAELO</name>
<dbReference type="AlphaFoldDB" id="A0AA88GQQ4"/>
<dbReference type="SUPFAM" id="SSF53300">
    <property type="entry name" value="vWA-like"/>
    <property type="match status" value="1"/>
</dbReference>
<dbReference type="RefSeq" id="XP_044548102.1">
    <property type="nucleotide sequence ID" value="XM_044695396.1"/>
</dbReference>
<feature type="domain" description="VWFA" evidence="1">
    <location>
        <begin position="46"/>
        <end position="217"/>
    </location>
</feature>
<evidence type="ECO:0000313" key="2">
    <source>
        <dbReference type="EMBL" id="KAG2382423.1"/>
    </source>
</evidence>
<dbReference type="CDD" id="cd00198">
    <property type="entry name" value="vWFA"/>
    <property type="match status" value="1"/>
</dbReference>
<organism evidence="2 3">
    <name type="scientific">Naegleria lovaniensis</name>
    <name type="common">Amoeba</name>
    <dbReference type="NCBI Taxonomy" id="51637"/>
    <lineage>
        <taxon>Eukaryota</taxon>
        <taxon>Discoba</taxon>
        <taxon>Heterolobosea</taxon>
        <taxon>Tetramitia</taxon>
        <taxon>Eutetramitia</taxon>
        <taxon>Vahlkampfiidae</taxon>
        <taxon>Naegleria</taxon>
    </lineage>
</organism>
<reference evidence="2 3" key="1">
    <citation type="journal article" date="2018" name="BMC Genomics">
        <title>The genome of Naegleria lovaniensis, the basis for a comparative approach to unravel pathogenicity factors of the human pathogenic amoeba N. fowleri.</title>
        <authorList>
            <person name="Liechti N."/>
            <person name="Schurch N."/>
            <person name="Bruggmann R."/>
            <person name="Wittwer M."/>
        </authorList>
    </citation>
    <scope>NUCLEOTIDE SEQUENCE [LARGE SCALE GENOMIC DNA]</scope>
    <source>
        <strain evidence="2 3">ATCC 30569</strain>
    </source>
</reference>